<feature type="domain" description="Anti-sigma-28 factor FlgM C-terminal" evidence="10">
    <location>
        <begin position="42"/>
        <end position="95"/>
    </location>
</feature>
<protein>
    <recommendedName>
        <fullName evidence="2">Negative regulator of flagellin synthesis</fullName>
    </recommendedName>
    <alternativeName>
        <fullName evidence="8">Anti-sigma-28 factor</fullName>
    </alternativeName>
</protein>
<evidence type="ECO:0000259" key="10">
    <source>
        <dbReference type="Pfam" id="PF04316"/>
    </source>
</evidence>
<name>A0A2Z6AUA3_9BACT</name>
<keyword evidence="6" id="KW-0804">Transcription</keyword>
<dbReference type="EMBL" id="AP017378">
    <property type="protein sequence ID" value="BBD06812.1"/>
    <property type="molecule type" value="Genomic_DNA"/>
</dbReference>
<keyword evidence="4" id="KW-1005">Bacterial flagellum biogenesis</keyword>
<proteinExistence type="inferred from homology"/>
<keyword evidence="5" id="KW-0805">Transcription regulation</keyword>
<feature type="compositionally biased region" description="Polar residues" evidence="9">
    <location>
        <begin position="7"/>
        <end position="21"/>
    </location>
</feature>
<evidence type="ECO:0000256" key="7">
    <source>
        <dbReference type="ARBA" id="ARBA00024739"/>
    </source>
</evidence>
<dbReference type="Pfam" id="PF04316">
    <property type="entry name" value="FlgM"/>
    <property type="match status" value="1"/>
</dbReference>
<evidence type="ECO:0000256" key="5">
    <source>
        <dbReference type="ARBA" id="ARBA00023015"/>
    </source>
</evidence>
<sequence length="103" mass="11035">MAIKGLGNTNSPYDQINIQKQQEAEAAENGAKGVKNPARSGDNISVSEDARLLSIAMKTANETPDTRTDKVAELKAQVQGGTYSANGRTIAERLVAEELDLFE</sequence>
<keyword evidence="11" id="KW-0966">Cell projection</keyword>
<evidence type="ECO:0000256" key="4">
    <source>
        <dbReference type="ARBA" id="ARBA00022795"/>
    </source>
</evidence>
<evidence type="ECO:0000256" key="6">
    <source>
        <dbReference type="ARBA" id="ARBA00023163"/>
    </source>
</evidence>
<dbReference type="InterPro" id="IPR035890">
    <property type="entry name" value="Anti-sigma-28_factor_FlgM_sf"/>
</dbReference>
<evidence type="ECO:0000256" key="3">
    <source>
        <dbReference type="ARBA" id="ARBA00022491"/>
    </source>
</evidence>
<dbReference type="NCBIfam" id="TIGR03824">
    <property type="entry name" value="FlgM_jcvi"/>
    <property type="match status" value="1"/>
</dbReference>
<evidence type="ECO:0000313" key="12">
    <source>
        <dbReference type="Proteomes" id="UP000269883"/>
    </source>
</evidence>
<evidence type="ECO:0000256" key="2">
    <source>
        <dbReference type="ARBA" id="ARBA00017823"/>
    </source>
</evidence>
<keyword evidence="3" id="KW-0678">Repressor</keyword>
<evidence type="ECO:0000313" key="11">
    <source>
        <dbReference type="EMBL" id="BBD06812.1"/>
    </source>
</evidence>
<evidence type="ECO:0000256" key="9">
    <source>
        <dbReference type="SAM" id="MobiDB-lite"/>
    </source>
</evidence>
<dbReference type="KEGG" id="dfl:DFE_0086"/>
<dbReference type="InterPro" id="IPR031316">
    <property type="entry name" value="FlgM_C"/>
</dbReference>
<organism evidence="11 12">
    <name type="scientific">Desulfovibrio ferrophilus</name>
    <dbReference type="NCBI Taxonomy" id="241368"/>
    <lineage>
        <taxon>Bacteria</taxon>
        <taxon>Pseudomonadati</taxon>
        <taxon>Thermodesulfobacteriota</taxon>
        <taxon>Desulfovibrionia</taxon>
        <taxon>Desulfovibrionales</taxon>
        <taxon>Desulfovibrionaceae</taxon>
        <taxon>Desulfovibrio</taxon>
    </lineage>
</organism>
<gene>
    <name evidence="11" type="ORF">DFE_0086</name>
</gene>
<evidence type="ECO:0000256" key="8">
    <source>
        <dbReference type="ARBA" id="ARBA00030117"/>
    </source>
</evidence>
<accession>A0A2Z6AUA3</accession>
<comment type="similarity">
    <text evidence="1">Belongs to the FlgM family.</text>
</comment>
<dbReference type="Proteomes" id="UP000269883">
    <property type="component" value="Chromosome"/>
</dbReference>
<dbReference type="RefSeq" id="WP_172961566.1">
    <property type="nucleotide sequence ID" value="NZ_AP017378.1"/>
</dbReference>
<feature type="region of interest" description="Disordered" evidence="9">
    <location>
        <begin position="1"/>
        <end position="46"/>
    </location>
</feature>
<keyword evidence="12" id="KW-1185">Reference proteome</keyword>
<keyword evidence="11" id="KW-0282">Flagellum</keyword>
<keyword evidence="11" id="KW-0969">Cilium</keyword>
<comment type="function">
    <text evidence="7">Responsible for the coupling of flagellin expression to flagellar assembly by preventing expression of the flagellin genes when a component of the middle class of proteins is defective. It negatively regulates flagellar genes by inhibiting the activity of FliA by directly binding to FliA.</text>
</comment>
<dbReference type="SUPFAM" id="SSF101498">
    <property type="entry name" value="Anti-sigma factor FlgM"/>
    <property type="match status" value="1"/>
</dbReference>
<dbReference type="AlphaFoldDB" id="A0A2Z6AUA3"/>
<dbReference type="GO" id="GO:0045892">
    <property type="term" value="P:negative regulation of DNA-templated transcription"/>
    <property type="evidence" value="ECO:0007669"/>
    <property type="project" value="InterPro"/>
</dbReference>
<dbReference type="InterPro" id="IPR007412">
    <property type="entry name" value="FlgM"/>
</dbReference>
<dbReference type="GO" id="GO:0044781">
    <property type="term" value="P:bacterial-type flagellum organization"/>
    <property type="evidence" value="ECO:0007669"/>
    <property type="project" value="UniProtKB-KW"/>
</dbReference>
<reference evidence="11 12" key="1">
    <citation type="journal article" date="2018" name="Sci. Adv.">
        <title>Multi-heme cytochromes provide a pathway for survival in energy-limited environments.</title>
        <authorList>
            <person name="Deng X."/>
            <person name="Dohmae N."/>
            <person name="Nealson K.H."/>
            <person name="Hashimoto K."/>
            <person name="Okamoto A."/>
        </authorList>
    </citation>
    <scope>NUCLEOTIDE SEQUENCE [LARGE SCALE GENOMIC DNA]</scope>
    <source>
        <strain evidence="11 12">IS5</strain>
    </source>
</reference>
<evidence type="ECO:0000256" key="1">
    <source>
        <dbReference type="ARBA" id="ARBA00005322"/>
    </source>
</evidence>